<dbReference type="Gene3D" id="3.40.50.11320">
    <property type="match status" value="1"/>
</dbReference>
<reference evidence="7" key="1">
    <citation type="journal article" date="2013" name="Science">
        <title>The Amborella genome and the evolution of flowering plants.</title>
        <authorList>
            <consortium name="Amborella Genome Project"/>
        </authorList>
    </citation>
    <scope>NUCLEOTIDE SEQUENCE [LARGE SCALE GENOMIC DNA]</scope>
</reference>
<evidence type="ECO:0000256" key="4">
    <source>
        <dbReference type="ARBA" id="ARBA00023180"/>
    </source>
</evidence>
<dbReference type="Gramene" id="ERM97972">
    <property type="protein sequence ID" value="ERM97972"/>
    <property type="gene ID" value="AMTR_s00117p00106310"/>
</dbReference>
<evidence type="ECO:0000256" key="2">
    <source>
        <dbReference type="ARBA" id="ARBA00022729"/>
    </source>
</evidence>
<dbReference type="FunFam" id="3.40.50.1820:FF:000211">
    <property type="entry name" value="Carboxypeptidase"/>
    <property type="match status" value="1"/>
</dbReference>
<dbReference type="PROSITE" id="PS00131">
    <property type="entry name" value="CARBOXYPEPT_SER_SER"/>
    <property type="match status" value="1"/>
</dbReference>
<dbReference type="InterPro" id="IPR001563">
    <property type="entry name" value="Peptidase_S10"/>
</dbReference>
<dbReference type="InterPro" id="IPR029058">
    <property type="entry name" value="AB_hydrolase_fold"/>
</dbReference>
<comment type="similarity">
    <text evidence="1 5">Belongs to the peptidase S10 family.</text>
</comment>
<organism evidence="6 7">
    <name type="scientific">Amborella trichopoda</name>
    <dbReference type="NCBI Taxonomy" id="13333"/>
    <lineage>
        <taxon>Eukaryota</taxon>
        <taxon>Viridiplantae</taxon>
        <taxon>Streptophyta</taxon>
        <taxon>Embryophyta</taxon>
        <taxon>Tracheophyta</taxon>
        <taxon>Spermatophyta</taxon>
        <taxon>Magnoliopsida</taxon>
        <taxon>Amborellales</taxon>
        <taxon>Amborellaceae</taxon>
        <taxon>Amborella</taxon>
    </lineage>
</organism>
<dbReference type="Gene3D" id="3.40.50.1820">
    <property type="entry name" value="alpha/beta hydrolase"/>
    <property type="match status" value="1"/>
</dbReference>
<gene>
    <name evidence="6" type="ORF">AMTR_s00117p00106310</name>
</gene>
<dbReference type="EMBL" id="KI395608">
    <property type="protein sequence ID" value="ERM97972.1"/>
    <property type="molecule type" value="Genomic_DNA"/>
</dbReference>
<evidence type="ECO:0000256" key="1">
    <source>
        <dbReference type="ARBA" id="ARBA00009431"/>
    </source>
</evidence>
<dbReference type="PANTHER" id="PTHR11802">
    <property type="entry name" value="SERINE PROTEASE FAMILY S10 SERINE CARBOXYPEPTIDASE"/>
    <property type="match status" value="1"/>
</dbReference>
<dbReference type="InterPro" id="IPR018202">
    <property type="entry name" value="Ser_caboxypep_ser_AS"/>
</dbReference>
<dbReference type="GO" id="GO:0004185">
    <property type="term" value="F:serine-type carboxypeptidase activity"/>
    <property type="evidence" value="ECO:0000318"/>
    <property type="project" value="GO_Central"/>
</dbReference>
<keyword evidence="5" id="KW-0378">Hydrolase</keyword>
<dbReference type="OMA" id="ATYFFLW"/>
<dbReference type="PRINTS" id="PR00724">
    <property type="entry name" value="CRBOXYPTASEC"/>
</dbReference>
<dbReference type="Pfam" id="PF00450">
    <property type="entry name" value="Peptidase_S10"/>
    <property type="match status" value="1"/>
</dbReference>
<dbReference type="OrthoDB" id="443318at2759"/>
<dbReference type="eggNOG" id="KOG1282">
    <property type="taxonomic scope" value="Eukaryota"/>
</dbReference>
<evidence type="ECO:0000313" key="7">
    <source>
        <dbReference type="Proteomes" id="UP000017836"/>
    </source>
</evidence>
<proteinExistence type="inferred from homology"/>
<name>W1NQD3_AMBTC</name>
<dbReference type="Proteomes" id="UP000017836">
    <property type="component" value="Unassembled WGS sequence"/>
</dbReference>
<keyword evidence="2 5" id="KW-0732">Signal</keyword>
<dbReference type="EC" id="3.4.16.-" evidence="5"/>
<dbReference type="PANTHER" id="PTHR11802:SF20">
    <property type="entry name" value="SERINE CARBOXYPEPTIDASE-LIKE 41-RELATED"/>
    <property type="match status" value="1"/>
</dbReference>
<evidence type="ECO:0000256" key="5">
    <source>
        <dbReference type="RuleBase" id="RU361156"/>
    </source>
</evidence>
<protein>
    <recommendedName>
        <fullName evidence="5">Carboxypeptidase</fullName>
        <ecNumber evidence="5">3.4.16.-</ecNumber>
    </recommendedName>
</protein>
<dbReference type="SUPFAM" id="SSF53474">
    <property type="entry name" value="alpha/beta-Hydrolases"/>
    <property type="match status" value="1"/>
</dbReference>
<evidence type="ECO:0000313" key="6">
    <source>
        <dbReference type="EMBL" id="ERM97972.1"/>
    </source>
</evidence>
<keyword evidence="4" id="KW-0325">Glycoprotein</keyword>
<keyword evidence="3" id="KW-1015">Disulfide bond</keyword>
<dbReference type="HOGENOM" id="CLU_008523_13_1_1"/>
<feature type="chain" id="PRO_5006531355" description="Carboxypeptidase" evidence="5">
    <location>
        <begin position="24"/>
        <end position="486"/>
    </location>
</feature>
<keyword evidence="7" id="KW-1185">Reference proteome</keyword>
<keyword evidence="5" id="KW-0121">Carboxypeptidase</keyword>
<feature type="signal peptide" evidence="5">
    <location>
        <begin position="1"/>
        <end position="23"/>
    </location>
</feature>
<dbReference type="GO" id="GO:0006508">
    <property type="term" value="P:proteolysis"/>
    <property type="evidence" value="ECO:0007669"/>
    <property type="project" value="UniProtKB-KW"/>
</dbReference>
<dbReference type="Gene3D" id="6.10.250.940">
    <property type="match status" value="1"/>
</dbReference>
<dbReference type="FunFam" id="3.40.50.11320:FF:000002">
    <property type="entry name" value="Carboxypeptidase"/>
    <property type="match status" value="1"/>
</dbReference>
<accession>W1NQD3</accession>
<dbReference type="AlphaFoldDB" id="W1NQD3"/>
<evidence type="ECO:0000256" key="3">
    <source>
        <dbReference type="ARBA" id="ARBA00023157"/>
    </source>
</evidence>
<keyword evidence="5" id="KW-0645">Protease</keyword>
<sequence length="486" mass="53811">MAQARGRLYGLLLLCFSCKWVSTAPTEHLISSLPGQPQVSFRQYSGYINVDESAGTNLFYYFVEAQSNASSQPLALWLNGGPGCSSIGGGAFTELGPFYPNGKGDGLRINPYSWNKVANVLFLESPAGVGWSYSRIPAGYRYNDARVANESLVFLLRWFQRFPEYSERPLFLTGESYAGHYIPQLALLMARHNGRMSRGAAAFGFNLHGILVGNPLLNYGVDTSATYSFLWSHGLISDNTYKGVASTCDFRYGYTGQNPDDASKSQGKKAHACPNFLVSARAEVGAFINMYDVTLDVCAPPIVHQALLLHKLMGHLVETSKEGSDEVDVCIDHELTRYLNHPTVQRALHANLTSLPYAWEACSDIVDYKYEDQLEDMLPLLKDLVKSRVRIWIFSGDQDSVVPLTGTRSQLTTLAHHLRLKTMIPYSAWYANGQVGGWVEAYEESLGLVYATVRGAAHMVPYAQPERALILFSSFLHAQPLPSRSS</sequence>